<dbReference type="Pfam" id="PF03372">
    <property type="entry name" value="Exo_endo_phos"/>
    <property type="match status" value="1"/>
</dbReference>
<feature type="non-terminal residue" evidence="2">
    <location>
        <position position="151"/>
    </location>
</feature>
<evidence type="ECO:0000313" key="3">
    <source>
        <dbReference type="Proteomes" id="UP000265520"/>
    </source>
</evidence>
<dbReference type="Proteomes" id="UP000265520">
    <property type="component" value="Unassembled WGS sequence"/>
</dbReference>
<dbReference type="SUPFAM" id="SSF56219">
    <property type="entry name" value="DNase I-like"/>
    <property type="match status" value="1"/>
</dbReference>
<dbReference type="InterPro" id="IPR005135">
    <property type="entry name" value="Endo/exonuclease/phosphatase"/>
</dbReference>
<dbReference type="EMBL" id="LXQA010153452">
    <property type="protein sequence ID" value="MCI26464.1"/>
    <property type="molecule type" value="Genomic_DNA"/>
</dbReference>
<dbReference type="Gene3D" id="3.60.10.10">
    <property type="entry name" value="Endonuclease/exonuclease/phosphatase"/>
    <property type="match status" value="1"/>
</dbReference>
<dbReference type="InterPro" id="IPR036691">
    <property type="entry name" value="Endo/exonu/phosph_ase_sf"/>
</dbReference>
<accession>A0A392QRK6</accession>
<dbReference type="AlphaFoldDB" id="A0A392QRK6"/>
<reference evidence="2 3" key="1">
    <citation type="journal article" date="2018" name="Front. Plant Sci.">
        <title>Red Clover (Trifolium pratense) and Zigzag Clover (T. medium) - A Picture of Genomic Similarities and Differences.</title>
        <authorList>
            <person name="Dluhosova J."/>
            <person name="Istvanek J."/>
            <person name="Nedelnik J."/>
            <person name="Repkova J."/>
        </authorList>
    </citation>
    <scope>NUCLEOTIDE SEQUENCE [LARGE SCALE GENOMIC DNA]</scope>
    <source>
        <strain evidence="3">cv. 10/8</strain>
        <tissue evidence="2">Leaf</tissue>
    </source>
</reference>
<protein>
    <submittedName>
        <fullName evidence="2">Frigida-like protein</fullName>
    </submittedName>
</protein>
<feature type="domain" description="Endonuclease/exonuclease/phosphatase" evidence="1">
    <location>
        <begin position="8"/>
        <end position="104"/>
    </location>
</feature>
<dbReference type="PANTHER" id="PTHR33710">
    <property type="entry name" value="BNAC02G09200D PROTEIN"/>
    <property type="match status" value="1"/>
</dbReference>
<proteinExistence type="predicted"/>
<dbReference type="GO" id="GO:0003824">
    <property type="term" value="F:catalytic activity"/>
    <property type="evidence" value="ECO:0007669"/>
    <property type="project" value="InterPro"/>
</dbReference>
<organism evidence="2 3">
    <name type="scientific">Trifolium medium</name>
    <dbReference type="NCBI Taxonomy" id="97028"/>
    <lineage>
        <taxon>Eukaryota</taxon>
        <taxon>Viridiplantae</taxon>
        <taxon>Streptophyta</taxon>
        <taxon>Embryophyta</taxon>
        <taxon>Tracheophyta</taxon>
        <taxon>Spermatophyta</taxon>
        <taxon>Magnoliopsida</taxon>
        <taxon>eudicotyledons</taxon>
        <taxon>Gunneridae</taxon>
        <taxon>Pentapetalae</taxon>
        <taxon>rosids</taxon>
        <taxon>fabids</taxon>
        <taxon>Fabales</taxon>
        <taxon>Fabaceae</taxon>
        <taxon>Papilionoideae</taxon>
        <taxon>50 kb inversion clade</taxon>
        <taxon>NPAAA clade</taxon>
        <taxon>Hologalegina</taxon>
        <taxon>IRL clade</taxon>
        <taxon>Trifolieae</taxon>
        <taxon>Trifolium</taxon>
    </lineage>
</organism>
<sequence>MSKGGFGGGAWCVVGDFNAILHREEMRGVTEIPYLSQPSEITEFQAFVNTMKLKDIPVLGRKFTWFHSNGRSISRIDRAFVNNDWESSWGNPSLWILPRSVSDHCHLVLHHNCVDWGPRPFRFNNHWLQHYDFKGLVEEFWRSQSISGWMG</sequence>
<comment type="caution">
    <text evidence="2">The sequence shown here is derived from an EMBL/GenBank/DDBJ whole genome shotgun (WGS) entry which is preliminary data.</text>
</comment>
<evidence type="ECO:0000259" key="1">
    <source>
        <dbReference type="Pfam" id="PF03372"/>
    </source>
</evidence>
<evidence type="ECO:0000313" key="2">
    <source>
        <dbReference type="EMBL" id="MCI26464.1"/>
    </source>
</evidence>
<dbReference type="PANTHER" id="PTHR33710:SF64">
    <property type="entry name" value="ENDONUCLEASE_EXONUCLEASE_PHOSPHATASE DOMAIN-CONTAINING PROTEIN"/>
    <property type="match status" value="1"/>
</dbReference>
<name>A0A392QRK6_9FABA</name>
<keyword evidence="3" id="KW-1185">Reference proteome</keyword>